<name>A0A1H6F8S3_9GAMM</name>
<dbReference type="EMBL" id="FMSV02000289">
    <property type="protein sequence ID" value="SEH05486.1"/>
    <property type="molecule type" value="Genomic_DNA"/>
</dbReference>
<dbReference type="Proteomes" id="UP000236724">
    <property type="component" value="Unassembled WGS sequence"/>
</dbReference>
<sequence length="197" mass="21515">MKVTHYVNGTAIPIITNNTTWANLGDNNTSKAMTYYNNNSNSDYGALYTWATVMNGTSSSNSTPSGVQGVCSTGWHVPSDNEWKALEIYLGMTPSEADQTGWRGGLLGGKLKETGYSHWMSPNTMATNTSDFTALPGGYRNGLNGFFASQTVNGFWWTATQGSVTYGYYRTLKHNGAAIARDNYKKSQGYSVRCVMD</sequence>
<organism evidence="2 3">
    <name type="scientific">Candidatus Venteria ishoeyi</name>
    <dbReference type="NCBI Taxonomy" id="1899563"/>
    <lineage>
        <taxon>Bacteria</taxon>
        <taxon>Pseudomonadati</taxon>
        <taxon>Pseudomonadota</taxon>
        <taxon>Gammaproteobacteria</taxon>
        <taxon>Thiotrichales</taxon>
        <taxon>Thiotrichaceae</taxon>
        <taxon>Venteria</taxon>
    </lineage>
</organism>
<dbReference type="NCBIfam" id="TIGR02145">
    <property type="entry name" value="Fib_succ_major"/>
    <property type="match status" value="1"/>
</dbReference>
<dbReference type="Pfam" id="PF09603">
    <property type="entry name" value="Fib_succ_major"/>
    <property type="match status" value="1"/>
</dbReference>
<gene>
    <name evidence="2" type="ORF">MBHS_01340</name>
</gene>
<dbReference type="InterPro" id="IPR011871">
    <property type="entry name" value="Fib_succ_major"/>
</dbReference>
<evidence type="ECO:0000313" key="2">
    <source>
        <dbReference type="EMBL" id="SEH05486.1"/>
    </source>
</evidence>
<dbReference type="AlphaFoldDB" id="A0A1H6F8S3"/>
<keyword evidence="3" id="KW-1185">Reference proteome</keyword>
<evidence type="ECO:0000259" key="1">
    <source>
        <dbReference type="Pfam" id="PF09603"/>
    </source>
</evidence>
<proteinExistence type="predicted"/>
<protein>
    <submittedName>
        <fullName evidence="2">Fibrobacter succinogenes major domain (Fib_succ_major)</fullName>
    </submittedName>
</protein>
<accession>A0A1H6F8S3</accession>
<evidence type="ECO:0000313" key="3">
    <source>
        <dbReference type="Proteomes" id="UP000236724"/>
    </source>
</evidence>
<feature type="domain" description="Fibrobacter succinogenes major paralogous" evidence="1">
    <location>
        <begin position="2"/>
        <end position="195"/>
    </location>
</feature>
<reference evidence="2 3" key="1">
    <citation type="submission" date="2016-10" db="EMBL/GenBank/DDBJ databases">
        <authorList>
            <person name="de Groot N.N."/>
        </authorList>
    </citation>
    <scope>NUCLEOTIDE SEQUENCE [LARGE SCALE GENOMIC DNA]</scope>
    <source>
        <strain evidence="2">MBHS1</strain>
    </source>
</reference>